<organism evidence="1 2">
    <name type="scientific">Aphis craccivora</name>
    <name type="common">Cowpea aphid</name>
    <dbReference type="NCBI Taxonomy" id="307492"/>
    <lineage>
        <taxon>Eukaryota</taxon>
        <taxon>Metazoa</taxon>
        <taxon>Ecdysozoa</taxon>
        <taxon>Arthropoda</taxon>
        <taxon>Hexapoda</taxon>
        <taxon>Insecta</taxon>
        <taxon>Pterygota</taxon>
        <taxon>Neoptera</taxon>
        <taxon>Paraneoptera</taxon>
        <taxon>Hemiptera</taxon>
        <taxon>Sternorrhyncha</taxon>
        <taxon>Aphidomorpha</taxon>
        <taxon>Aphidoidea</taxon>
        <taxon>Aphididae</taxon>
        <taxon>Aphidini</taxon>
        <taxon>Aphis</taxon>
        <taxon>Aphis</taxon>
    </lineage>
</organism>
<evidence type="ECO:0000313" key="2">
    <source>
        <dbReference type="Proteomes" id="UP000478052"/>
    </source>
</evidence>
<feature type="non-terminal residue" evidence="1">
    <location>
        <position position="17"/>
    </location>
</feature>
<keyword evidence="2" id="KW-1185">Reference proteome</keyword>
<accession>A0A6G0VXS7</accession>
<dbReference type="AlphaFoldDB" id="A0A6G0VXS7"/>
<comment type="caution">
    <text evidence="1">The sequence shown here is derived from an EMBL/GenBank/DDBJ whole genome shotgun (WGS) entry which is preliminary data.</text>
</comment>
<name>A0A6G0VXS7_APHCR</name>
<evidence type="ECO:0000313" key="1">
    <source>
        <dbReference type="EMBL" id="KAF0713463.1"/>
    </source>
</evidence>
<reference evidence="1 2" key="1">
    <citation type="submission" date="2019-08" db="EMBL/GenBank/DDBJ databases">
        <title>Whole genome of Aphis craccivora.</title>
        <authorList>
            <person name="Voronova N.V."/>
            <person name="Shulinski R.S."/>
            <person name="Bandarenka Y.V."/>
            <person name="Zhorov D.G."/>
            <person name="Warner D."/>
        </authorList>
    </citation>
    <scope>NUCLEOTIDE SEQUENCE [LARGE SCALE GENOMIC DNA]</scope>
    <source>
        <strain evidence="1">180601</strain>
        <tissue evidence="1">Whole Body</tissue>
    </source>
</reference>
<dbReference type="Proteomes" id="UP000478052">
    <property type="component" value="Unassembled WGS sequence"/>
</dbReference>
<dbReference type="EMBL" id="VUJU01010674">
    <property type="protein sequence ID" value="KAF0713463.1"/>
    <property type="molecule type" value="Genomic_DNA"/>
</dbReference>
<sequence>MRNAIVALTTQVAALAT</sequence>
<protein>
    <submittedName>
        <fullName evidence="1">Uncharacterized protein</fullName>
    </submittedName>
</protein>
<proteinExistence type="predicted"/>
<gene>
    <name evidence="1" type="ORF">FWK35_00029162</name>
</gene>